<comment type="subcellular location">
    <subcellularLocation>
        <location evidence="4">Endoplasmic reticulum membrane</location>
        <topology evidence="4">Peripheral membrane protein</topology>
    </subcellularLocation>
    <subcellularLocation>
        <location evidence="3">Microsome membrane</location>
        <topology evidence="3">Peripheral membrane protein</topology>
    </subcellularLocation>
</comment>
<keyword evidence="6 14" id="KW-0349">Heme</keyword>
<keyword evidence="12 15" id="KW-0503">Monooxygenase</keyword>
<comment type="function">
    <text evidence="2">May be involved in the metabolism of insect hormones and in the breakdown of synthetic insecticides.</text>
</comment>
<keyword evidence="9" id="KW-0492">Microsome</keyword>
<protein>
    <submittedName>
        <fullName evidence="17">Cytochrome P450 CYP4416A2</fullName>
    </submittedName>
</protein>
<keyword evidence="11 14" id="KW-0408">Iron</keyword>
<reference evidence="17" key="1">
    <citation type="journal article" date="2022" name="Insects">
        <title>Comparative Transcriptome Analysis to Reveal Differentially Expressed cytochrome P450 in Response to Imidacloprid in the Aphid Lion, Chrysoperla zastrowi sillemi (Esben-Petersen).</title>
        <authorList>
            <person name="Pathak J."/>
            <person name="Ramasamy G.G."/>
            <person name="Agrawal A."/>
            <person name="Srivastava S."/>
            <person name="Basavaarya B.R."/>
            <person name="Muthugounder M."/>
            <person name="Muniyappa V.K."/>
            <person name="Maria P."/>
            <person name="Rai A."/>
            <person name="Venkatesan T."/>
        </authorList>
    </citation>
    <scope>NUCLEOTIDE SEQUENCE</scope>
</reference>
<dbReference type="AlphaFoldDB" id="A0A9E7YJJ3"/>
<dbReference type="EMBL" id="ON646447">
    <property type="protein sequence ID" value="UZE89963.1"/>
    <property type="molecule type" value="mRNA"/>
</dbReference>
<dbReference type="SUPFAM" id="SSF48264">
    <property type="entry name" value="Cytochrome P450"/>
    <property type="match status" value="1"/>
</dbReference>
<comment type="similarity">
    <text evidence="5 15">Belongs to the cytochrome P450 family.</text>
</comment>
<evidence type="ECO:0000256" key="5">
    <source>
        <dbReference type="ARBA" id="ARBA00010617"/>
    </source>
</evidence>
<feature type="transmembrane region" description="Helical" evidence="16">
    <location>
        <begin position="33"/>
        <end position="53"/>
    </location>
</feature>
<evidence type="ECO:0000256" key="14">
    <source>
        <dbReference type="PIRSR" id="PIRSR602401-1"/>
    </source>
</evidence>
<feature type="transmembrane region" description="Helical" evidence="16">
    <location>
        <begin position="6"/>
        <end position="26"/>
    </location>
</feature>
<dbReference type="InterPro" id="IPR036396">
    <property type="entry name" value="Cyt_P450_sf"/>
</dbReference>
<dbReference type="PANTHER" id="PTHR24291">
    <property type="entry name" value="CYTOCHROME P450 FAMILY 4"/>
    <property type="match status" value="1"/>
</dbReference>
<evidence type="ECO:0000256" key="10">
    <source>
        <dbReference type="ARBA" id="ARBA00023002"/>
    </source>
</evidence>
<dbReference type="FunFam" id="1.10.630.10:FF:000182">
    <property type="entry name" value="Cytochrome P450 3A4"/>
    <property type="match status" value="1"/>
</dbReference>
<evidence type="ECO:0000256" key="8">
    <source>
        <dbReference type="ARBA" id="ARBA00022824"/>
    </source>
</evidence>
<name>A0A9E7YJJ3_9NEOP</name>
<evidence type="ECO:0000256" key="12">
    <source>
        <dbReference type="ARBA" id="ARBA00023033"/>
    </source>
</evidence>
<feature type="binding site" description="axial binding residue" evidence="14">
    <location>
        <position position="481"/>
    </location>
    <ligand>
        <name>heme</name>
        <dbReference type="ChEBI" id="CHEBI:30413"/>
    </ligand>
    <ligandPart>
        <name>Fe</name>
        <dbReference type="ChEBI" id="CHEBI:18248"/>
    </ligandPart>
</feature>
<evidence type="ECO:0000256" key="13">
    <source>
        <dbReference type="ARBA" id="ARBA00023136"/>
    </source>
</evidence>
<evidence type="ECO:0000256" key="1">
    <source>
        <dbReference type="ARBA" id="ARBA00001971"/>
    </source>
</evidence>
<dbReference type="InterPro" id="IPR002401">
    <property type="entry name" value="Cyt_P450_E_grp-I"/>
</dbReference>
<accession>A0A9E7YJJ3</accession>
<keyword evidence="13 16" id="KW-0472">Membrane</keyword>
<dbReference type="GO" id="GO:0005506">
    <property type="term" value="F:iron ion binding"/>
    <property type="evidence" value="ECO:0007669"/>
    <property type="project" value="InterPro"/>
</dbReference>
<dbReference type="InterPro" id="IPR001128">
    <property type="entry name" value="Cyt_P450"/>
</dbReference>
<dbReference type="Gene3D" id="1.10.630.10">
    <property type="entry name" value="Cytochrome P450"/>
    <property type="match status" value="1"/>
</dbReference>
<evidence type="ECO:0000256" key="15">
    <source>
        <dbReference type="RuleBase" id="RU000461"/>
    </source>
</evidence>
<dbReference type="GO" id="GO:0020037">
    <property type="term" value="F:heme binding"/>
    <property type="evidence" value="ECO:0007669"/>
    <property type="project" value="InterPro"/>
</dbReference>
<dbReference type="InterPro" id="IPR050196">
    <property type="entry name" value="Cytochrome_P450_Monoox"/>
</dbReference>
<dbReference type="PRINTS" id="PR00463">
    <property type="entry name" value="EP450I"/>
</dbReference>
<evidence type="ECO:0000256" key="16">
    <source>
        <dbReference type="SAM" id="Phobius"/>
    </source>
</evidence>
<organism evidence="17">
    <name type="scientific">Chrysoperla zastrowi sillemi</name>
    <dbReference type="NCBI Taxonomy" id="482137"/>
    <lineage>
        <taxon>Eukaryota</taxon>
        <taxon>Metazoa</taxon>
        <taxon>Ecdysozoa</taxon>
        <taxon>Arthropoda</taxon>
        <taxon>Hexapoda</taxon>
        <taxon>Insecta</taxon>
        <taxon>Pterygota</taxon>
        <taxon>Neoptera</taxon>
        <taxon>Endopterygota</taxon>
        <taxon>Neuroptera</taxon>
        <taxon>Hemerobiiformia</taxon>
        <taxon>Chrysopidae</taxon>
        <taxon>Chrysopinae</taxon>
        <taxon>Chrysoperla</taxon>
    </lineage>
</organism>
<dbReference type="Pfam" id="PF00067">
    <property type="entry name" value="p450"/>
    <property type="match status" value="1"/>
</dbReference>
<keyword evidence="16" id="KW-0812">Transmembrane</keyword>
<dbReference type="PRINTS" id="PR00385">
    <property type="entry name" value="P450"/>
</dbReference>
<dbReference type="InterPro" id="IPR017972">
    <property type="entry name" value="Cyt_P450_CS"/>
</dbReference>
<keyword evidence="16" id="KW-1133">Transmembrane helix</keyword>
<keyword evidence="7 14" id="KW-0479">Metal-binding</keyword>
<evidence type="ECO:0000256" key="11">
    <source>
        <dbReference type="ARBA" id="ARBA00023004"/>
    </source>
</evidence>
<evidence type="ECO:0000256" key="3">
    <source>
        <dbReference type="ARBA" id="ARBA00004174"/>
    </source>
</evidence>
<dbReference type="GO" id="GO:0004497">
    <property type="term" value="F:monooxygenase activity"/>
    <property type="evidence" value="ECO:0007669"/>
    <property type="project" value="UniProtKB-KW"/>
</dbReference>
<evidence type="ECO:0000256" key="2">
    <source>
        <dbReference type="ARBA" id="ARBA00003690"/>
    </source>
</evidence>
<keyword evidence="10 15" id="KW-0560">Oxidoreductase</keyword>
<evidence type="ECO:0000256" key="6">
    <source>
        <dbReference type="ARBA" id="ARBA00022617"/>
    </source>
</evidence>
<dbReference type="GO" id="GO:0016705">
    <property type="term" value="F:oxidoreductase activity, acting on paired donors, with incorporation or reduction of molecular oxygen"/>
    <property type="evidence" value="ECO:0007669"/>
    <property type="project" value="InterPro"/>
</dbReference>
<proteinExistence type="evidence at transcript level"/>
<dbReference type="CDD" id="cd20628">
    <property type="entry name" value="CYP4"/>
    <property type="match status" value="1"/>
</dbReference>
<reference evidence="17" key="2">
    <citation type="submission" date="2022-05" db="EMBL/GenBank/DDBJ databases">
        <authorList>
            <person name="Pathak J."/>
            <person name="Thiruvengadam V."/>
            <person name="Gracy G.R."/>
        </authorList>
    </citation>
    <scope>NUCLEOTIDE SEQUENCE</scope>
</reference>
<comment type="cofactor">
    <cofactor evidence="1 14">
        <name>heme</name>
        <dbReference type="ChEBI" id="CHEBI:30413"/>
    </cofactor>
</comment>
<dbReference type="PANTHER" id="PTHR24291:SF189">
    <property type="entry name" value="CYTOCHROME P450 4C3-RELATED"/>
    <property type="match status" value="1"/>
</dbReference>
<dbReference type="GO" id="GO:0005789">
    <property type="term" value="C:endoplasmic reticulum membrane"/>
    <property type="evidence" value="ECO:0007669"/>
    <property type="project" value="UniProtKB-SubCell"/>
</dbReference>
<evidence type="ECO:0000256" key="4">
    <source>
        <dbReference type="ARBA" id="ARBA00004406"/>
    </source>
</evidence>
<sequence>MLDMGCNIYVGAELFLKNTMFLTVFIQFLQNHVLVSLLFLILVLTCIYFWNYIRVCYYASKIPGPPAYPIIGNAIFLLGLSHQEFTHAILKIAEDYQQNLGRIWFGPIPAIGASNPDIVQELLTNENVLEKAYLMKKAWNPVLGKSILTSEVPEWKHHRSIIIRGFTPIILKSYFKIFVEKINILIQKLDLELNKETPFDIFEYLSRTTLDSVCGSTMGVNINSHEDDGSSYFHAVNSSLYLVVAPYLNPIKFFNIFYRFSQDYKMVLKNRDLTQEFTKKIISEKQKLMANVINNNELNNIKAINRNVYKKPFLEYLMDFTKNNSNFTEEQLHNETNVLIFAGYETTAITLSFVLLHMAAYKDIQTKLYNEIIEVLGDKNVDSINVDDLPKLKYMEMVLKESLRLTPTVPLIPREASQDIKIDNYTIPKGANILIPIINIHRNPEYWENPLKFNPERFTSENIKNRHPYAYLPFGAGPRSCLGRRYAWIFMKTALVALLSRYEFHTDINLDTLRFEAGMALKLVNGYPVRITPRYKS</sequence>
<keyword evidence="8" id="KW-0256">Endoplasmic reticulum</keyword>
<evidence type="ECO:0000256" key="7">
    <source>
        <dbReference type="ARBA" id="ARBA00022723"/>
    </source>
</evidence>
<evidence type="ECO:0000313" key="17">
    <source>
        <dbReference type="EMBL" id="UZE89963.1"/>
    </source>
</evidence>
<evidence type="ECO:0000256" key="9">
    <source>
        <dbReference type="ARBA" id="ARBA00022848"/>
    </source>
</evidence>
<dbReference type="PROSITE" id="PS00086">
    <property type="entry name" value="CYTOCHROME_P450"/>
    <property type="match status" value="1"/>
</dbReference>